<evidence type="ECO:0000313" key="3">
    <source>
        <dbReference type="Proteomes" id="UP000053392"/>
    </source>
</evidence>
<feature type="compositionally biased region" description="Pro residues" evidence="1">
    <location>
        <begin position="41"/>
        <end position="50"/>
    </location>
</feature>
<feature type="region of interest" description="Disordered" evidence="1">
    <location>
        <begin position="1"/>
        <end position="64"/>
    </location>
</feature>
<dbReference type="AlphaFoldDB" id="A0A0D0V286"/>
<sequence length="264" mass="27724">MTGRWREAGLMRLGDTPSPAIPSNDNPNSQIPPIFSSSPSTPTPSHPSPQPSISSVPPRNASNLGWEEVTNGLKALVIQLASALDNMERRNEVRTMRESLRVLEEPNLAPALNQQTPMAPPSITDQSTAEQRSQLGGESPSVSRDQGDSGRETGSITESVVFSAQDHPSSSSQSPTSTSSLVTAGEGSLGNKRNSVSRARSSLGGYKGVTVEVRYNENGDGIGGGPSCSRRGSGTRGERNTIGRSGAGMTDRPMAFPPPSQEDG</sequence>
<dbReference type="HOGENOM" id="CLU_1053815_0_0_1"/>
<feature type="compositionally biased region" description="Polar residues" evidence="1">
    <location>
        <begin position="152"/>
        <end position="162"/>
    </location>
</feature>
<dbReference type="EMBL" id="KN847900">
    <property type="protein sequence ID" value="KIR41526.1"/>
    <property type="molecule type" value="Genomic_DNA"/>
</dbReference>
<protein>
    <submittedName>
        <fullName evidence="2">Unplaced genomic scaffold supercont1.5, whole genome shotgun sequence</fullName>
    </submittedName>
</protein>
<name>A0A0D0V286_9TREE</name>
<proteinExistence type="predicted"/>
<feature type="region of interest" description="Disordered" evidence="1">
    <location>
        <begin position="104"/>
        <end position="264"/>
    </location>
</feature>
<dbReference type="Proteomes" id="UP000053392">
    <property type="component" value="Unassembled WGS sequence"/>
</dbReference>
<feature type="compositionally biased region" description="Low complexity" evidence="1">
    <location>
        <begin position="29"/>
        <end position="40"/>
    </location>
</feature>
<feature type="compositionally biased region" description="Low complexity" evidence="1">
    <location>
        <begin position="168"/>
        <end position="180"/>
    </location>
</feature>
<feature type="compositionally biased region" description="Pro residues" evidence="1">
    <location>
        <begin position="255"/>
        <end position="264"/>
    </location>
</feature>
<feature type="compositionally biased region" description="Polar residues" evidence="1">
    <location>
        <begin position="112"/>
        <end position="144"/>
    </location>
</feature>
<accession>A0A0D0V286</accession>
<gene>
    <name evidence="2" type="ORF">I313_02657</name>
</gene>
<keyword evidence="3" id="KW-1185">Reference proteome</keyword>
<evidence type="ECO:0000256" key="1">
    <source>
        <dbReference type="SAM" id="MobiDB-lite"/>
    </source>
</evidence>
<feature type="compositionally biased region" description="Polar residues" evidence="1">
    <location>
        <begin position="191"/>
        <end position="200"/>
    </location>
</feature>
<organism evidence="2 3">
    <name type="scientific">Cryptococcus deuterogattii Ram5</name>
    <dbReference type="NCBI Taxonomy" id="1296110"/>
    <lineage>
        <taxon>Eukaryota</taxon>
        <taxon>Fungi</taxon>
        <taxon>Dikarya</taxon>
        <taxon>Basidiomycota</taxon>
        <taxon>Agaricomycotina</taxon>
        <taxon>Tremellomycetes</taxon>
        <taxon>Tremellales</taxon>
        <taxon>Cryptococcaceae</taxon>
        <taxon>Cryptococcus</taxon>
        <taxon>Cryptococcus gattii species complex</taxon>
    </lineage>
</organism>
<evidence type="ECO:0000313" key="2">
    <source>
        <dbReference type="EMBL" id="KIR41526.1"/>
    </source>
</evidence>
<reference evidence="2 3" key="1">
    <citation type="submission" date="2015-01" db="EMBL/GenBank/DDBJ databases">
        <title>The Genome Sequence of Cryptococcus gattii Ram5.</title>
        <authorList>
            <consortium name="The Broad Institute Genomics Platform"/>
            <person name="Cuomo C."/>
            <person name="Litvintseva A."/>
            <person name="Chen Y."/>
            <person name="Heitman J."/>
            <person name="Sun S."/>
            <person name="Springer D."/>
            <person name="Dromer F."/>
            <person name="Young S."/>
            <person name="Zeng Q."/>
            <person name="Gargeya S."/>
            <person name="Abouelleil A."/>
            <person name="Alvarado L."/>
            <person name="Chapman S.B."/>
            <person name="Gainer-Dewar J."/>
            <person name="Goldberg J."/>
            <person name="Griggs A."/>
            <person name="Gujja S."/>
            <person name="Hansen M."/>
            <person name="Howarth C."/>
            <person name="Imamovic A."/>
            <person name="Larimer J."/>
            <person name="Murphy C."/>
            <person name="Naylor J."/>
            <person name="Pearson M."/>
            <person name="Priest M."/>
            <person name="Roberts A."/>
            <person name="Saif S."/>
            <person name="Shea T."/>
            <person name="Sykes S."/>
            <person name="Wortman J."/>
            <person name="Nusbaum C."/>
            <person name="Birren B."/>
        </authorList>
    </citation>
    <scope>NUCLEOTIDE SEQUENCE [LARGE SCALE GENOMIC DNA]</scope>
    <source>
        <strain evidence="2 3">Ram5</strain>
    </source>
</reference>
<dbReference type="OrthoDB" id="1630758at2759"/>